<dbReference type="RefSeq" id="XP_057400905.1">
    <property type="nucleotide sequence ID" value="XM_057544922.1"/>
</dbReference>
<evidence type="ECO:0000256" key="3">
    <source>
        <dbReference type="ARBA" id="ARBA00010617"/>
    </source>
</evidence>
<comment type="cofactor">
    <cofactor evidence="1">
        <name>heme</name>
        <dbReference type="ChEBI" id="CHEBI:30413"/>
    </cofactor>
</comment>
<accession>A0ABM3TFQ3</accession>
<comment type="similarity">
    <text evidence="3 8">Belongs to the cytochrome P450 family.</text>
</comment>
<evidence type="ECO:0000256" key="6">
    <source>
        <dbReference type="ARBA" id="ARBA00023004"/>
    </source>
</evidence>
<feature type="region of interest" description="Disordered" evidence="9">
    <location>
        <begin position="36"/>
        <end position="58"/>
    </location>
</feature>
<evidence type="ECO:0000256" key="8">
    <source>
        <dbReference type="RuleBase" id="RU000461"/>
    </source>
</evidence>
<keyword evidence="6 8" id="KW-0408">Iron</keyword>
<sequence length="533" mass="59603">MPLGQSTSPELIGKAAQRSALPAWVRARWPWPGRLGRAADCPPTRAQGSSAAMGTRGGSRDASAMLRELGLGKLALDLQLQGEAAKLAEAFHQEQGRPFDPRVHIVTSTARVIGALVFGRHFLLEDPFFQELIQPIDFGLAFVSTIWRRLSPGSSLRYYCFHYCLDYFGSVESFQMTSSPGMPMSEVPDHFGAPSTILSCPDSGSAPEKPLGGPLPPQLYDLFPWAFCRLPGPHQEMFRFQKAVRGYIFCQDISRHKLRTPEAPKDFISCYLAQITKATDDPVSTFNEENLIQVVVDLFLGGTDTTATTLCWALIYMVQHGAIEERVQRELDAVLGTSRAVRYEDRERLPYTRAVLHEVQRLNSVVTAGAVRQCVTSTRVHGHPVPKGTIILPNLASVLYDPECWETPQQFNPGHFLDKDGNFLVNEAFLPFSAGHRVCLGDQLARMELFLMFATLLRTFWFQLPEGSPGLRLEYIFGGTRQPRPQKICAVPRLNCPSPEPLWYNKKCIWSLSLVPGTKLLKPLEFPKRQECL</sequence>
<dbReference type="PRINTS" id="PR00463">
    <property type="entry name" value="EP450I"/>
</dbReference>
<evidence type="ECO:0000313" key="11">
    <source>
        <dbReference type="RefSeq" id="XP_057400905.1"/>
    </source>
</evidence>
<evidence type="ECO:0000256" key="4">
    <source>
        <dbReference type="ARBA" id="ARBA00022617"/>
    </source>
</evidence>
<dbReference type="InterPro" id="IPR001128">
    <property type="entry name" value="Cyt_P450"/>
</dbReference>
<dbReference type="SUPFAM" id="SSF48264">
    <property type="entry name" value="Cytochrome P450"/>
    <property type="match status" value="1"/>
</dbReference>
<dbReference type="PRINTS" id="PR00385">
    <property type="entry name" value="P450"/>
</dbReference>
<dbReference type="PANTHER" id="PTHR24300:SF368">
    <property type="entry name" value="CYTOCHROME P450, FAMILY 2, SUBFAMILY AB, POLYPEPTIDE 1"/>
    <property type="match status" value="1"/>
</dbReference>
<keyword evidence="8" id="KW-0503">Monooxygenase</keyword>
<keyword evidence="7" id="KW-0472">Membrane</keyword>
<evidence type="ECO:0000313" key="10">
    <source>
        <dbReference type="Proteomes" id="UP001652580"/>
    </source>
</evidence>
<evidence type="ECO:0000256" key="9">
    <source>
        <dbReference type="SAM" id="MobiDB-lite"/>
    </source>
</evidence>
<keyword evidence="4 8" id="KW-0349">Heme</keyword>
<gene>
    <name evidence="11" type="primary">LOC103007461</name>
</gene>
<dbReference type="Pfam" id="PF00067">
    <property type="entry name" value="p450"/>
    <property type="match status" value="1"/>
</dbReference>
<dbReference type="InterPro" id="IPR002401">
    <property type="entry name" value="Cyt_P450_E_grp-I"/>
</dbReference>
<dbReference type="PANTHER" id="PTHR24300">
    <property type="entry name" value="CYTOCHROME P450 508A4-RELATED"/>
    <property type="match status" value="1"/>
</dbReference>
<protein>
    <submittedName>
        <fullName evidence="11">Cytochrome P450 2J5-like</fullName>
    </submittedName>
</protein>
<dbReference type="PROSITE" id="PS00086">
    <property type="entry name" value="CYTOCHROME_P450"/>
    <property type="match status" value="1"/>
</dbReference>
<dbReference type="InterPro" id="IPR050182">
    <property type="entry name" value="Cytochrome_P450_fam2"/>
</dbReference>
<proteinExistence type="inferred from homology"/>
<dbReference type="InterPro" id="IPR017972">
    <property type="entry name" value="Cyt_P450_CS"/>
</dbReference>
<reference evidence="11" key="1">
    <citation type="submission" date="2025-08" db="UniProtKB">
        <authorList>
            <consortium name="RefSeq"/>
        </authorList>
    </citation>
    <scope>IDENTIFICATION</scope>
</reference>
<keyword evidence="8" id="KW-0560">Oxidoreductase</keyword>
<evidence type="ECO:0000256" key="5">
    <source>
        <dbReference type="ARBA" id="ARBA00022723"/>
    </source>
</evidence>
<dbReference type="InterPro" id="IPR036396">
    <property type="entry name" value="Cyt_P450_sf"/>
</dbReference>
<dbReference type="Gene3D" id="1.10.630.10">
    <property type="entry name" value="Cytochrome P450"/>
    <property type="match status" value="1"/>
</dbReference>
<evidence type="ECO:0000256" key="7">
    <source>
        <dbReference type="ARBA" id="ARBA00023136"/>
    </source>
</evidence>
<dbReference type="Proteomes" id="UP001652580">
    <property type="component" value="Chromosome 4"/>
</dbReference>
<keyword evidence="5 8" id="KW-0479">Metal-binding</keyword>
<evidence type="ECO:0000256" key="1">
    <source>
        <dbReference type="ARBA" id="ARBA00001971"/>
    </source>
</evidence>
<name>A0ABM3TFQ3_BALAC</name>
<keyword evidence="10" id="KW-1185">Reference proteome</keyword>
<dbReference type="GeneID" id="103007461"/>
<comment type="subcellular location">
    <subcellularLocation>
        <location evidence="2">Membrane</location>
    </subcellularLocation>
</comment>
<evidence type="ECO:0000256" key="2">
    <source>
        <dbReference type="ARBA" id="ARBA00004370"/>
    </source>
</evidence>
<organism evidence="10 11">
    <name type="scientific">Balaenoptera acutorostrata</name>
    <name type="common">Common minke whale</name>
    <name type="synonym">Balaena rostrata</name>
    <dbReference type="NCBI Taxonomy" id="9767"/>
    <lineage>
        <taxon>Eukaryota</taxon>
        <taxon>Metazoa</taxon>
        <taxon>Chordata</taxon>
        <taxon>Craniata</taxon>
        <taxon>Vertebrata</taxon>
        <taxon>Euteleostomi</taxon>
        <taxon>Mammalia</taxon>
        <taxon>Eutheria</taxon>
        <taxon>Laurasiatheria</taxon>
        <taxon>Artiodactyla</taxon>
        <taxon>Whippomorpha</taxon>
        <taxon>Cetacea</taxon>
        <taxon>Mysticeti</taxon>
        <taxon>Balaenopteridae</taxon>
        <taxon>Balaenoptera</taxon>
    </lineage>
</organism>